<dbReference type="GO" id="GO:0003677">
    <property type="term" value="F:DNA binding"/>
    <property type="evidence" value="ECO:0007669"/>
    <property type="project" value="UniProtKB-KW"/>
</dbReference>
<keyword evidence="10" id="KW-0614">Plasmid</keyword>
<evidence type="ECO:0000256" key="2">
    <source>
        <dbReference type="ARBA" id="ARBA00012417"/>
    </source>
</evidence>
<sequence>MAKPQYLIKAKADNSIFQNKHLINQLISNGWIMDTIKTTAPRVTKTEPFYVFYRSKNNPLFSAFSKMQKITNNSNNGKPPSNLGKTVGTTLGAKSTMGVTHSNFAPAASPSGGAVGGGVASFTQLQSLVQMRFDEPSFLVGFDTEFYYDNDNQRHILSWQFSFVHPDKPDEVVEVLVMAADEKRLCFSLIMSYIVEKWGIGVHFGNGSVDGVSYYSTRCWKVPVLNKKKGSYELRKFFDFDEAINHCDDVGYKNALLSFGKTRKCQYQYVDGLNGHSEKFPITHYNGVPLGYDNDYTNCNKNAIPVTLICHSGTADLTTLDVDALYEKDLMKKVSSVQGGLVTLKEFYTHNPQPSKYWNLYPFRVSVRDTMCFASDKSKSLYTIGKTIGVPKLDVPAPFTKDDMLSFMLQDVLDFAEYAVNDATITLLYSSELWGYNTVLPVTITSASTRVAVPVIKQALGLKEDDDAGFNRVYRGLHKVKKGLSIAPWAKSGYLENTALEPISNDAWLLQEFARNAYKGGFNGCLKPGYYEKDTFDYDLENAYPTCMALVPDVDWSNPITFEVTNQILNSTMIRTPFDPVFAYVTFEFPKDVVVPCIPVTVNGSLIYPRTSGDLDGVYASAPELWLALKLGATVRVKRLYFGTILADENGNASHSLYHVVKQLINDRNLAKQLFGKGSLMDLLMKLSNNGLYGKAAQDVIDKQSWSSMTEGMENIGGSRITSPTHACLITAGVRAVLVASINQITSLGYNVYSVTTDGFISDVPESLLKSLDLFGLARYFKQSRILLTGSDEMWSMKHEQNDLLNLTTRGNASMNVGDSSKGLKAGVMAHNSYVSGFVPDSLEDRSHFFHETMTRGGRIKTITTSFEKFRNLAKKVNRTDFATSELVRYLSMDFDLKRKPIESTLVDVQKVFPDDVGVIACFDTEPYETPQEFEYFKSVGRACKVLRTSNDWHLFFNKIRGKKDGVRRNIKDYEWTRLFSCVMAFRLGVPLKCNNNQPVVIPYLADASHSVGDKVAWINRFNQSTKKFTDNTWKDCRKQQRITQMLPEKEFEDLLKDMINDTPPVVV</sequence>
<name>A0A0H5QGJ7_9ZZZZ</name>
<dbReference type="GO" id="GO:0003887">
    <property type="term" value="F:DNA-directed DNA polymerase activity"/>
    <property type="evidence" value="ECO:0007669"/>
    <property type="project" value="UniProtKB-KW"/>
</dbReference>
<evidence type="ECO:0000256" key="1">
    <source>
        <dbReference type="ARBA" id="ARBA00005755"/>
    </source>
</evidence>
<comment type="similarity">
    <text evidence="1">Belongs to the DNA polymerase type-B family.</text>
</comment>
<keyword evidence="4" id="KW-0548">Nucleotidyltransferase</keyword>
<evidence type="ECO:0000259" key="9">
    <source>
        <dbReference type="Pfam" id="PF03175"/>
    </source>
</evidence>
<evidence type="ECO:0000256" key="7">
    <source>
        <dbReference type="ARBA" id="ARBA00023125"/>
    </source>
</evidence>
<dbReference type="EC" id="2.7.7.7" evidence="2"/>
<evidence type="ECO:0000256" key="3">
    <source>
        <dbReference type="ARBA" id="ARBA00022679"/>
    </source>
</evidence>
<dbReference type="GO" id="GO:0006260">
    <property type="term" value="P:DNA replication"/>
    <property type="evidence" value="ECO:0007669"/>
    <property type="project" value="UniProtKB-KW"/>
</dbReference>
<evidence type="ECO:0000256" key="6">
    <source>
        <dbReference type="ARBA" id="ARBA00022932"/>
    </source>
</evidence>
<proteinExistence type="inferred from homology"/>
<dbReference type="InterPro" id="IPR004868">
    <property type="entry name" value="DNA-dir_DNA_pol_B_mt/vir"/>
</dbReference>
<dbReference type="GO" id="GO:0000166">
    <property type="term" value="F:nucleotide binding"/>
    <property type="evidence" value="ECO:0007669"/>
    <property type="project" value="InterPro"/>
</dbReference>
<keyword evidence="3" id="KW-0808">Transferase</keyword>
<keyword evidence="6" id="KW-0239">DNA-directed DNA polymerase</keyword>
<accession>A0A0H5QGJ7</accession>
<reference evidence="10" key="1">
    <citation type="submission" date="2015-06" db="EMBL/GenBank/DDBJ databases">
        <authorList>
            <person name="Joergensen T."/>
        </authorList>
    </citation>
    <scope>NUCLEOTIDE SEQUENCE</scope>
    <source>
        <plasmid evidence="10">pRGRH0483</plasmid>
    </source>
</reference>
<comment type="catalytic activity">
    <reaction evidence="8">
        <text>DNA(n) + a 2'-deoxyribonucleoside 5'-triphosphate = DNA(n+1) + diphosphate</text>
        <dbReference type="Rhea" id="RHEA:22508"/>
        <dbReference type="Rhea" id="RHEA-COMP:17339"/>
        <dbReference type="Rhea" id="RHEA-COMP:17340"/>
        <dbReference type="ChEBI" id="CHEBI:33019"/>
        <dbReference type="ChEBI" id="CHEBI:61560"/>
        <dbReference type="ChEBI" id="CHEBI:173112"/>
        <dbReference type="EC" id="2.7.7.7"/>
    </reaction>
</comment>
<keyword evidence="7" id="KW-0238">DNA-binding</keyword>
<keyword evidence="5" id="KW-0235">DNA replication</keyword>
<dbReference type="AlphaFoldDB" id="A0A0H5QGJ7"/>
<evidence type="ECO:0000256" key="5">
    <source>
        <dbReference type="ARBA" id="ARBA00022705"/>
    </source>
</evidence>
<protein>
    <recommendedName>
        <fullName evidence="2">DNA-directed DNA polymerase</fullName>
        <ecNumber evidence="2">2.7.7.7</ecNumber>
    </recommendedName>
</protein>
<evidence type="ECO:0000313" key="10">
    <source>
        <dbReference type="EMBL" id="CRY95112.1"/>
    </source>
</evidence>
<evidence type="ECO:0000256" key="4">
    <source>
        <dbReference type="ARBA" id="ARBA00022695"/>
    </source>
</evidence>
<reference evidence="10" key="2">
    <citation type="submission" date="2015-07" db="EMBL/GenBank/DDBJ databases">
        <title>Plasmids, circular viruses and viroids from rat gut.</title>
        <authorList>
            <person name="Jorgensen T.J."/>
            <person name="Hansen M.A."/>
            <person name="Xu Z."/>
            <person name="Tabak M.A."/>
            <person name="Sorensen S.J."/>
            <person name="Hansen L.H."/>
        </authorList>
    </citation>
    <scope>NUCLEOTIDE SEQUENCE</scope>
    <source>
        <plasmid evidence="10">pRGRH0483</plasmid>
    </source>
</reference>
<dbReference type="SUPFAM" id="SSF56672">
    <property type="entry name" value="DNA/RNA polymerases"/>
    <property type="match status" value="1"/>
</dbReference>
<organism evidence="10">
    <name type="scientific">uncultured prokaryote</name>
    <dbReference type="NCBI Taxonomy" id="198431"/>
    <lineage>
        <taxon>unclassified sequences</taxon>
        <taxon>environmental samples</taxon>
    </lineage>
</organism>
<evidence type="ECO:0000256" key="8">
    <source>
        <dbReference type="ARBA" id="ARBA00049244"/>
    </source>
</evidence>
<dbReference type="InterPro" id="IPR043502">
    <property type="entry name" value="DNA/RNA_pol_sf"/>
</dbReference>
<geneLocation type="plasmid" evidence="10">
    <name>pRGRH0483</name>
</geneLocation>
<dbReference type="EMBL" id="LN853124">
    <property type="protein sequence ID" value="CRY95112.1"/>
    <property type="molecule type" value="Genomic_DNA"/>
</dbReference>
<feature type="domain" description="DNA-directed DNA polymerase family B mitochondria/virus" evidence="9">
    <location>
        <begin position="511"/>
        <end position="716"/>
    </location>
</feature>
<dbReference type="Pfam" id="PF03175">
    <property type="entry name" value="DNA_pol_B_2"/>
    <property type="match status" value="1"/>
</dbReference>